<sequence>MESLISIPVSWGELFDKIAILEIKIQKIDDSAKLHNIRHELSILRGVQDRYSFPAAVSTLFIALYSVNQAIWDIEDDIREQERSRDFGSRFVELARSVYRTNDERAQLKREINLALNSQIIEEKSYTPYD</sequence>
<dbReference type="EMBL" id="WHOS01000025">
    <property type="protein sequence ID" value="NUB01392.1"/>
    <property type="molecule type" value="Genomic_DNA"/>
</dbReference>
<evidence type="ECO:0000313" key="2">
    <source>
        <dbReference type="Proteomes" id="UP000605086"/>
    </source>
</evidence>
<name>A0ABX2KFT9_9PROT</name>
<keyword evidence="2" id="KW-1185">Reference proteome</keyword>
<protein>
    <submittedName>
        <fullName evidence="1">Uncharacterized protein</fullName>
    </submittedName>
</protein>
<comment type="caution">
    <text evidence="1">The sequence shown here is derived from an EMBL/GenBank/DDBJ whole genome shotgun (WGS) entry which is preliminary data.</text>
</comment>
<proteinExistence type="predicted"/>
<gene>
    <name evidence="1" type="ORF">GBZ48_19210</name>
</gene>
<reference evidence="1 2" key="1">
    <citation type="submission" date="2019-10" db="EMBL/GenBank/DDBJ databases">
        <title>Genome sequence of Azospirillum melinis.</title>
        <authorList>
            <person name="Ambrosini A."/>
            <person name="Sant'Anna F.H."/>
            <person name="Cassan F.D."/>
            <person name="Souza E.M."/>
            <person name="Passaglia L.M.P."/>
        </authorList>
    </citation>
    <scope>NUCLEOTIDE SEQUENCE [LARGE SCALE GENOMIC DNA]</scope>
    <source>
        <strain evidence="1 2">TMCY0552</strain>
    </source>
</reference>
<dbReference type="Pfam" id="PF19662">
    <property type="entry name" value="DUF6165"/>
    <property type="match status" value="1"/>
</dbReference>
<evidence type="ECO:0000313" key="1">
    <source>
        <dbReference type="EMBL" id="NUB01392.1"/>
    </source>
</evidence>
<organism evidence="1 2">
    <name type="scientific">Azospirillum melinis</name>
    <dbReference type="NCBI Taxonomy" id="328839"/>
    <lineage>
        <taxon>Bacteria</taxon>
        <taxon>Pseudomonadati</taxon>
        <taxon>Pseudomonadota</taxon>
        <taxon>Alphaproteobacteria</taxon>
        <taxon>Rhodospirillales</taxon>
        <taxon>Azospirillaceae</taxon>
        <taxon>Azospirillum</taxon>
    </lineage>
</organism>
<dbReference type="Proteomes" id="UP000605086">
    <property type="component" value="Unassembled WGS sequence"/>
</dbReference>
<accession>A0ABX2KFT9</accession>
<dbReference type="InterPro" id="IPR046163">
    <property type="entry name" value="DUF6165"/>
</dbReference>